<dbReference type="Proteomes" id="UP000823775">
    <property type="component" value="Unassembled WGS sequence"/>
</dbReference>
<keyword evidence="2" id="KW-1185">Reference proteome</keyword>
<comment type="caution">
    <text evidence="1">The sequence shown here is derived from an EMBL/GenBank/DDBJ whole genome shotgun (WGS) entry which is preliminary data.</text>
</comment>
<gene>
    <name evidence="1" type="ORF">HAX54_029614</name>
</gene>
<evidence type="ECO:0000313" key="2">
    <source>
        <dbReference type="Proteomes" id="UP000823775"/>
    </source>
</evidence>
<accession>A0ABS8V8N8</accession>
<evidence type="ECO:0000313" key="1">
    <source>
        <dbReference type="EMBL" id="MCD9642706.1"/>
    </source>
</evidence>
<organism evidence="1 2">
    <name type="scientific">Datura stramonium</name>
    <name type="common">Jimsonweed</name>
    <name type="synonym">Common thornapple</name>
    <dbReference type="NCBI Taxonomy" id="4076"/>
    <lineage>
        <taxon>Eukaryota</taxon>
        <taxon>Viridiplantae</taxon>
        <taxon>Streptophyta</taxon>
        <taxon>Embryophyta</taxon>
        <taxon>Tracheophyta</taxon>
        <taxon>Spermatophyta</taxon>
        <taxon>Magnoliopsida</taxon>
        <taxon>eudicotyledons</taxon>
        <taxon>Gunneridae</taxon>
        <taxon>Pentapetalae</taxon>
        <taxon>asterids</taxon>
        <taxon>lamiids</taxon>
        <taxon>Solanales</taxon>
        <taxon>Solanaceae</taxon>
        <taxon>Solanoideae</taxon>
        <taxon>Datureae</taxon>
        <taxon>Datura</taxon>
    </lineage>
</organism>
<reference evidence="1 2" key="1">
    <citation type="journal article" date="2021" name="BMC Genomics">
        <title>Datura genome reveals duplications of psychoactive alkaloid biosynthetic genes and high mutation rate following tissue culture.</title>
        <authorList>
            <person name="Rajewski A."/>
            <person name="Carter-House D."/>
            <person name="Stajich J."/>
            <person name="Litt A."/>
        </authorList>
    </citation>
    <scope>NUCLEOTIDE SEQUENCE [LARGE SCALE GENOMIC DNA]</scope>
    <source>
        <strain evidence="1">AR-01</strain>
    </source>
</reference>
<proteinExistence type="predicted"/>
<dbReference type="EMBL" id="JACEIK010003686">
    <property type="protein sequence ID" value="MCD9642706.1"/>
    <property type="molecule type" value="Genomic_DNA"/>
</dbReference>
<sequence>MPRAPSIRCSSIDEALLYHLVPDATSFFLREPRERLCPEEQSSFFLSGLRWIDLRYRASLYQLMSAVLNMSFLLPQTAPEVLMITELEVLQKYERLEDFVPSIPVWLDSVQQPKDLVTFCSFHCLK</sequence>
<protein>
    <submittedName>
        <fullName evidence="1">Uncharacterized protein</fullName>
    </submittedName>
</protein>
<name>A0ABS8V8N8_DATST</name>